<dbReference type="InterPro" id="IPR012334">
    <property type="entry name" value="Pectin_lyas_fold"/>
</dbReference>
<keyword evidence="11" id="KW-1185">Reference proteome</keyword>
<evidence type="ECO:0000259" key="9">
    <source>
        <dbReference type="Pfam" id="PF13229"/>
    </source>
</evidence>
<evidence type="ECO:0000256" key="1">
    <source>
        <dbReference type="ARBA" id="ARBA00001913"/>
    </source>
</evidence>
<dbReference type="Gene3D" id="1.10.1330.10">
    <property type="entry name" value="Dockerin domain"/>
    <property type="match status" value="1"/>
</dbReference>
<comment type="subcellular location">
    <subcellularLocation>
        <location evidence="2">Secreted</location>
    </subcellularLocation>
</comment>
<dbReference type="InterPro" id="IPR052052">
    <property type="entry name" value="Polysaccharide_Lyase_9"/>
</dbReference>
<organism evidence="10 11">
    <name type="scientific">Lacipirellula parvula</name>
    <dbReference type="NCBI Taxonomy" id="2650471"/>
    <lineage>
        <taxon>Bacteria</taxon>
        <taxon>Pseudomonadati</taxon>
        <taxon>Planctomycetota</taxon>
        <taxon>Planctomycetia</taxon>
        <taxon>Pirellulales</taxon>
        <taxon>Lacipirellulaceae</taxon>
        <taxon>Lacipirellula</taxon>
    </lineage>
</organism>
<evidence type="ECO:0000313" key="11">
    <source>
        <dbReference type="Proteomes" id="UP000326837"/>
    </source>
</evidence>
<dbReference type="GO" id="GO:0000272">
    <property type="term" value="P:polysaccharide catabolic process"/>
    <property type="evidence" value="ECO:0007669"/>
    <property type="project" value="InterPro"/>
</dbReference>
<evidence type="ECO:0000256" key="5">
    <source>
        <dbReference type="ARBA" id="ARBA00022729"/>
    </source>
</evidence>
<dbReference type="InterPro" id="IPR039448">
    <property type="entry name" value="Beta_helix"/>
</dbReference>
<evidence type="ECO:0000256" key="7">
    <source>
        <dbReference type="ARBA" id="ARBA00023239"/>
    </source>
</evidence>
<dbReference type="GO" id="GO:0005576">
    <property type="term" value="C:extracellular region"/>
    <property type="evidence" value="ECO:0007669"/>
    <property type="project" value="UniProtKB-SubCell"/>
</dbReference>
<keyword evidence="4" id="KW-0479">Metal-binding</keyword>
<evidence type="ECO:0000256" key="2">
    <source>
        <dbReference type="ARBA" id="ARBA00004613"/>
    </source>
</evidence>
<name>A0A5K7XNK3_9BACT</name>
<keyword evidence="6" id="KW-0106">Calcium</keyword>
<feature type="domain" description="Right handed beta helix" evidence="9">
    <location>
        <begin position="183"/>
        <end position="326"/>
    </location>
</feature>
<dbReference type="SMART" id="SM00710">
    <property type="entry name" value="PbH1"/>
    <property type="match status" value="8"/>
</dbReference>
<dbReference type="NCBIfam" id="NF041518">
    <property type="entry name" value="choice_anch_Q"/>
    <property type="match status" value="1"/>
</dbReference>
<reference evidence="11" key="1">
    <citation type="submission" date="2019-10" db="EMBL/GenBank/DDBJ databases">
        <title>Lacipirellula parvula gen. nov., sp. nov., representing a lineage of planctomycetes widespread in freshwater anoxic habitats, and description of the family Lacipirellulaceae.</title>
        <authorList>
            <person name="Dedysh S.N."/>
            <person name="Kulichevskaya I.S."/>
            <person name="Beletsky A.V."/>
            <person name="Rakitin A.L."/>
            <person name="Mardanov A.V."/>
            <person name="Ivanova A.A."/>
            <person name="Saltykova V.X."/>
            <person name="Rijpstra W.I.C."/>
            <person name="Sinninghe Damste J.S."/>
            <person name="Ravin N.V."/>
        </authorList>
    </citation>
    <scope>NUCLEOTIDE SEQUENCE [LARGE SCALE GENOMIC DNA]</scope>
    <source>
        <strain evidence="11">PX69</strain>
    </source>
</reference>
<evidence type="ECO:0000256" key="4">
    <source>
        <dbReference type="ARBA" id="ARBA00022723"/>
    </source>
</evidence>
<dbReference type="SUPFAM" id="SSF51126">
    <property type="entry name" value="Pectin lyase-like"/>
    <property type="match status" value="1"/>
</dbReference>
<keyword evidence="7" id="KW-0456">Lyase</keyword>
<comment type="cofactor">
    <cofactor evidence="1">
        <name>Ca(2+)</name>
        <dbReference type="ChEBI" id="CHEBI:29108"/>
    </cofactor>
</comment>
<dbReference type="AlphaFoldDB" id="A0A5K7XNK3"/>
<evidence type="ECO:0000256" key="6">
    <source>
        <dbReference type="ARBA" id="ARBA00022837"/>
    </source>
</evidence>
<sequence length="552" mass="57306">MRRGRWLEVCWYGTLAALAAASQIHLARGAEFYVAPGGNNSGSGNSGAPWATLQYAADHVGPGDRVTVRAGNYKGFYLDTSGTAANPIEFFAEPGVLINTPTSGAGNQDGINLELASHIIIDGFSVTGMPRAGIRSVGLDDDMAEFVTIRNVHAYNNGRWGIFTGHVNDLLIENNETNGSILEHGIYVSNSGDRPVIRNNVTWGNHGAGIHMNGDASLGGDGLITGALVSGNRVYGNAASINGGALGGGSGINMDGVQDSRVENNLLYDNHASGISLFMGDGAEGSSGNVVVNNTINQPSNGRWAINIQDGSTDNTLLNNIILSQHASRGAIDVSADSLPGMVSDYNAVISRFTTNGGSSNITLAQWQAATGQDAHSFTATATQLFENWTAGDYRLRSGSPALNKGTATEAPTVDIVGTPRPAGAIDIGAYETATAPTLSADFTGDGFVDAADLAAWRSAFGANANGDANNDNRTDGADFLIWQREYTGSAPTVAAAIPEPASATTAGIALIAGIAMLRHKKNETLRGATSTVASGERAQAVVRAEHWVREG</sequence>
<dbReference type="PANTHER" id="PTHR40088:SF1">
    <property type="entry name" value="PECTATE LYASE PEL9"/>
    <property type="match status" value="1"/>
</dbReference>
<dbReference type="InterPro" id="IPR006626">
    <property type="entry name" value="PbH1"/>
</dbReference>
<dbReference type="EMBL" id="AP021861">
    <property type="protein sequence ID" value="BBO36443.1"/>
    <property type="molecule type" value="Genomic_DNA"/>
</dbReference>
<dbReference type="Gene3D" id="2.160.20.10">
    <property type="entry name" value="Single-stranded right-handed beta-helix, Pectin lyase-like"/>
    <property type="match status" value="1"/>
</dbReference>
<dbReference type="KEGG" id="lpav:PLANPX_6055"/>
<accession>A0A5K7XNK3</accession>
<keyword evidence="5" id="KW-0732">Signal</keyword>
<dbReference type="PANTHER" id="PTHR40088">
    <property type="entry name" value="PECTATE LYASE (EUROFUNG)"/>
    <property type="match status" value="1"/>
</dbReference>
<evidence type="ECO:0000256" key="3">
    <source>
        <dbReference type="ARBA" id="ARBA00022525"/>
    </source>
</evidence>
<dbReference type="InterPro" id="IPR011050">
    <property type="entry name" value="Pectin_lyase_fold/virulence"/>
</dbReference>
<dbReference type="Proteomes" id="UP000326837">
    <property type="component" value="Chromosome"/>
</dbReference>
<proteinExistence type="inferred from homology"/>
<dbReference type="RefSeq" id="WP_152101613.1">
    <property type="nucleotide sequence ID" value="NZ_AP021861.1"/>
</dbReference>
<evidence type="ECO:0000256" key="8">
    <source>
        <dbReference type="ARBA" id="ARBA00038263"/>
    </source>
</evidence>
<dbReference type="Pfam" id="PF13229">
    <property type="entry name" value="Beta_helix"/>
    <property type="match status" value="1"/>
</dbReference>
<protein>
    <recommendedName>
        <fullName evidence="9">Right handed beta helix domain-containing protein</fullName>
    </recommendedName>
</protein>
<dbReference type="InterPro" id="IPR059226">
    <property type="entry name" value="Choice_anch_Q_dom"/>
</dbReference>
<gene>
    <name evidence="10" type="ORF">PLANPX_6055</name>
</gene>
<dbReference type="GO" id="GO:0046872">
    <property type="term" value="F:metal ion binding"/>
    <property type="evidence" value="ECO:0007669"/>
    <property type="project" value="UniProtKB-KW"/>
</dbReference>
<dbReference type="GO" id="GO:0016837">
    <property type="term" value="F:carbon-oxygen lyase activity, acting on polysaccharides"/>
    <property type="evidence" value="ECO:0007669"/>
    <property type="project" value="TreeGrafter"/>
</dbReference>
<keyword evidence="3" id="KW-0964">Secreted</keyword>
<evidence type="ECO:0000313" key="10">
    <source>
        <dbReference type="EMBL" id="BBO36443.1"/>
    </source>
</evidence>
<dbReference type="InterPro" id="IPR036439">
    <property type="entry name" value="Dockerin_dom_sf"/>
</dbReference>
<comment type="similarity">
    <text evidence="8">Belongs to the polysaccharide lyase 9 family.</text>
</comment>